<feature type="domain" description="Toprim" evidence="7">
    <location>
        <begin position="81"/>
        <end position="175"/>
    </location>
</feature>
<dbReference type="PROSITE" id="PS01300">
    <property type="entry name" value="RECR"/>
    <property type="match status" value="1"/>
</dbReference>
<evidence type="ECO:0000259" key="7">
    <source>
        <dbReference type="PROSITE" id="PS50880"/>
    </source>
</evidence>
<dbReference type="Gene3D" id="1.10.8.420">
    <property type="entry name" value="RecR Domain 1"/>
    <property type="match status" value="1"/>
</dbReference>
<keyword evidence="4" id="KW-0862">Zinc</keyword>
<dbReference type="Pfam" id="PF13662">
    <property type="entry name" value="Toprim_4"/>
    <property type="match status" value="1"/>
</dbReference>
<dbReference type="GO" id="GO:0003677">
    <property type="term" value="F:DNA binding"/>
    <property type="evidence" value="ECO:0007669"/>
    <property type="project" value="InterPro"/>
</dbReference>
<dbReference type="InterPro" id="IPR023627">
    <property type="entry name" value="Rcmb_RecR"/>
</dbReference>
<evidence type="ECO:0000256" key="1">
    <source>
        <dbReference type="ARBA" id="ARBA00022723"/>
    </source>
</evidence>
<evidence type="ECO:0000313" key="8">
    <source>
        <dbReference type="EMBL" id="SVA51123.1"/>
    </source>
</evidence>
<dbReference type="GO" id="GO:0006281">
    <property type="term" value="P:DNA repair"/>
    <property type="evidence" value="ECO:0007669"/>
    <property type="project" value="UniProtKB-KW"/>
</dbReference>
<evidence type="ECO:0000256" key="2">
    <source>
        <dbReference type="ARBA" id="ARBA00022763"/>
    </source>
</evidence>
<dbReference type="GO" id="GO:0008270">
    <property type="term" value="F:zinc ion binding"/>
    <property type="evidence" value="ECO:0007669"/>
    <property type="project" value="UniProtKB-KW"/>
</dbReference>
<evidence type="ECO:0000256" key="3">
    <source>
        <dbReference type="ARBA" id="ARBA00022771"/>
    </source>
</evidence>
<dbReference type="InterPro" id="IPR000093">
    <property type="entry name" value="DNA_Rcmb_RecR"/>
</dbReference>
<dbReference type="NCBIfam" id="TIGR00615">
    <property type="entry name" value="recR"/>
    <property type="match status" value="1"/>
</dbReference>
<keyword evidence="1" id="KW-0479">Metal-binding</keyword>
<evidence type="ECO:0000256" key="6">
    <source>
        <dbReference type="ARBA" id="ARBA00023204"/>
    </source>
</evidence>
<evidence type="ECO:0000256" key="4">
    <source>
        <dbReference type="ARBA" id="ARBA00022833"/>
    </source>
</evidence>
<dbReference type="HAMAP" id="MF_00017">
    <property type="entry name" value="RecR"/>
    <property type="match status" value="1"/>
</dbReference>
<organism evidence="8">
    <name type="scientific">marine metagenome</name>
    <dbReference type="NCBI Taxonomy" id="408172"/>
    <lineage>
        <taxon>unclassified sequences</taxon>
        <taxon>metagenomes</taxon>
        <taxon>ecological metagenomes</taxon>
    </lineage>
</organism>
<keyword evidence="3" id="KW-0863">Zinc-finger</keyword>
<dbReference type="Pfam" id="PF21175">
    <property type="entry name" value="RecR_C"/>
    <property type="match status" value="1"/>
</dbReference>
<dbReference type="AlphaFoldDB" id="A0A381WGR6"/>
<dbReference type="Pfam" id="PF21176">
    <property type="entry name" value="RecR_HhH"/>
    <property type="match status" value="1"/>
</dbReference>
<dbReference type="InterPro" id="IPR006171">
    <property type="entry name" value="TOPRIM_dom"/>
</dbReference>
<sequence length="198" mass="21885">MSSYPESLKSLIEEFAHFPGIGRKTAERMAFHLLKADNKTIDRLSDALRDVKDKVSYCTVCGGMSEKEACDICTDIRRDENLLCIVENSSNIHPFERTNSYKGKYHVLGGCLSPLDGIGPDELSIDRLIERVQPGMEIIIATNPSVEGETTALYLSKLFSGQDDVTVTRLARGIPVGGNLEYVDEPTLIRAMEGRTSI</sequence>
<dbReference type="PROSITE" id="PS50880">
    <property type="entry name" value="TOPRIM"/>
    <property type="match status" value="1"/>
</dbReference>
<dbReference type="Gene3D" id="6.10.250.240">
    <property type="match status" value="1"/>
</dbReference>
<proteinExistence type="inferred from homology"/>
<dbReference type="InterPro" id="IPR034137">
    <property type="entry name" value="TOPRIM_RecR"/>
</dbReference>
<dbReference type="SUPFAM" id="SSF111304">
    <property type="entry name" value="Recombination protein RecR"/>
    <property type="match status" value="1"/>
</dbReference>
<keyword evidence="5" id="KW-0233">DNA recombination</keyword>
<dbReference type="PANTHER" id="PTHR30446:SF0">
    <property type="entry name" value="RECOMBINATION PROTEIN RECR"/>
    <property type="match status" value="1"/>
</dbReference>
<evidence type="ECO:0000256" key="5">
    <source>
        <dbReference type="ARBA" id="ARBA00023172"/>
    </source>
</evidence>
<dbReference type="InterPro" id="IPR015967">
    <property type="entry name" value="Rcmb_RecR_Znf"/>
</dbReference>
<accession>A0A381WGR6</accession>
<keyword evidence="6" id="KW-0234">DNA repair</keyword>
<protein>
    <recommendedName>
        <fullName evidence="7">Toprim domain-containing protein</fullName>
    </recommendedName>
</protein>
<dbReference type="Gene3D" id="3.40.1360.10">
    <property type="match status" value="1"/>
</dbReference>
<dbReference type="GO" id="GO:0006310">
    <property type="term" value="P:DNA recombination"/>
    <property type="evidence" value="ECO:0007669"/>
    <property type="project" value="UniProtKB-KW"/>
</dbReference>
<dbReference type="CDD" id="cd01025">
    <property type="entry name" value="TOPRIM_recR"/>
    <property type="match status" value="1"/>
</dbReference>
<gene>
    <name evidence="8" type="ORF">METZ01_LOCUS103977</name>
</gene>
<dbReference type="PANTHER" id="PTHR30446">
    <property type="entry name" value="RECOMBINATION PROTEIN RECR"/>
    <property type="match status" value="1"/>
</dbReference>
<name>A0A381WGR6_9ZZZZ</name>
<keyword evidence="2" id="KW-0227">DNA damage</keyword>
<reference evidence="8" key="1">
    <citation type="submission" date="2018-05" db="EMBL/GenBank/DDBJ databases">
        <authorList>
            <person name="Lanie J.A."/>
            <person name="Ng W.-L."/>
            <person name="Kazmierczak K.M."/>
            <person name="Andrzejewski T.M."/>
            <person name="Davidsen T.M."/>
            <person name="Wayne K.J."/>
            <person name="Tettelin H."/>
            <person name="Glass J.I."/>
            <person name="Rusch D."/>
            <person name="Podicherti R."/>
            <person name="Tsui H.-C.T."/>
            <person name="Winkler M.E."/>
        </authorList>
    </citation>
    <scope>NUCLEOTIDE SEQUENCE</scope>
</reference>
<dbReference type="SMART" id="SM00493">
    <property type="entry name" value="TOPRIM"/>
    <property type="match status" value="1"/>
</dbReference>
<dbReference type="EMBL" id="UINC01011607">
    <property type="protein sequence ID" value="SVA51123.1"/>
    <property type="molecule type" value="Genomic_DNA"/>
</dbReference>